<dbReference type="Proteomes" id="UP000598032">
    <property type="component" value="Unassembled WGS sequence"/>
</dbReference>
<comment type="caution">
    <text evidence="1">The sequence shown here is derived from an EMBL/GenBank/DDBJ whole genome shotgun (WGS) entry which is preliminary data.</text>
</comment>
<evidence type="ECO:0000313" key="1">
    <source>
        <dbReference type="EMBL" id="CAD6551242.1"/>
    </source>
</evidence>
<dbReference type="EMBL" id="CAJHCP010000011">
    <property type="protein sequence ID" value="CAD6551242.1"/>
    <property type="molecule type" value="Genomic_DNA"/>
</dbReference>
<proteinExistence type="predicted"/>
<organism evidence="1 2">
    <name type="scientific">Paraburkholderia metrosideri</name>
    <dbReference type="NCBI Taxonomy" id="580937"/>
    <lineage>
        <taxon>Bacteria</taxon>
        <taxon>Pseudomonadati</taxon>
        <taxon>Pseudomonadota</taxon>
        <taxon>Betaproteobacteria</taxon>
        <taxon>Burkholderiales</taxon>
        <taxon>Burkholderiaceae</taxon>
        <taxon>Paraburkholderia</taxon>
    </lineage>
</organism>
<gene>
    <name evidence="1" type="ORF">LMG28140_05008</name>
</gene>
<reference evidence="1 2" key="1">
    <citation type="submission" date="2020-10" db="EMBL/GenBank/DDBJ databases">
        <authorList>
            <person name="Peeters C."/>
        </authorList>
    </citation>
    <scope>NUCLEOTIDE SEQUENCE [LARGE SCALE GENOMIC DNA]</scope>
    <source>
        <strain evidence="1 2">LMG 28140</strain>
    </source>
</reference>
<name>A0ABN7I3I6_9BURK</name>
<sequence length="182" mass="20141">MKKGYTKSARNPSIHWYGRRDSNLPHSASGFPVIGFTMGCWRQRATAVHVQCGGKNGWRQYPSREIPADGTAALTRDSRLTIVPESRRIPSVSRYIVRAFEVEHTRRGETLIEAIGPLPDSQPLVRPPYSDVRAADAPGGVRVGGTDSTYAERDLARVTGRAMEPAITTRIWLLPRTNQAST</sequence>
<accession>A0ABN7I3I6</accession>
<evidence type="ECO:0000313" key="2">
    <source>
        <dbReference type="Proteomes" id="UP000598032"/>
    </source>
</evidence>
<protein>
    <submittedName>
        <fullName evidence="1">Uncharacterized protein</fullName>
    </submittedName>
</protein>
<keyword evidence="2" id="KW-1185">Reference proteome</keyword>